<sequence length="251" mass="27491">MRSATPARVADLANIQTHREQDHPTLGSAVKIGIEDEEAFEVLELLAGVLNESGAVLERLDVESLGVWMRGVLGRAQGDGAAVVRELADTFPAFRDAPQVGGHDVYLFKKAFWLVSQLAIRYADAAEVPFKAPSTAGFPVFADNVLPTMLIHYGILDLSQSTDLALRQVDLAVPSTLTLSRESATRLRAAAVHACAAIVQRAHELASRGTADSKWLTTLTEPQLDSWLWTEAKREGLRDVERIAERQTVYY</sequence>
<evidence type="ECO:0000313" key="3">
    <source>
        <dbReference type="Proteomes" id="UP000237144"/>
    </source>
</evidence>
<comment type="similarity">
    <text evidence="1">Belongs to the QNG1 protein family.</text>
</comment>
<dbReference type="GO" id="GO:0016787">
    <property type="term" value="F:hydrolase activity"/>
    <property type="evidence" value="ECO:0007669"/>
    <property type="project" value="UniProtKB-KW"/>
</dbReference>
<dbReference type="EMBL" id="PJQD01000055">
    <property type="protein sequence ID" value="POY72206.1"/>
    <property type="molecule type" value="Genomic_DNA"/>
</dbReference>
<keyword evidence="3" id="KW-1185">Reference proteome</keyword>
<evidence type="ECO:0000313" key="2">
    <source>
        <dbReference type="EMBL" id="POY72206.1"/>
    </source>
</evidence>
<name>A0A2S5B627_9BASI</name>
<dbReference type="OrthoDB" id="416777at2759"/>
<dbReference type="GO" id="GO:0006400">
    <property type="term" value="P:tRNA modification"/>
    <property type="evidence" value="ECO:0007669"/>
    <property type="project" value="TreeGrafter"/>
</dbReference>
<dbReference type="EC" id="3.2.2.-" evidence="1"/>
<protein>
    <recommendedName>
        <fullName evidence="1">Queuosine 5'-phosphate N-glycosylase/hydrolase</fullName>
        <ecNumber evidence="1">3.2.2.-</ecNumber>
    </recommendedName>
    <alternativeName>
        <fullName evidence="1">Queuosine-nucleotide N-glycosylase/hydrolase</fullName>
    </alternativeName>
</protein>
<comment type="caution">
    <text evidence="2">The sequence shown here is derived from an EMBL/GenBank/DDBJ whole genome shotgun (WGS) entry which is preliminary data.</text>
</comment>
<dbReference type="PANTHER" id="PTHR21314">
    <property type="entry name" value="QUEUOSINE 5'-PHOSPHATE N-GLYCOSYLASE_HYDROLASE-RELATED"/>
    <property type="match status" value="1"/>
</dbReference>
<dbReference type="AlphaFoldDB" id="A0A2S5B627"/>
<dbReference type="Proteomes" id="UP000237144">
    <property type="component" value="Unassembled WGS sequence"/>
</dbReference>
<reference evidence="2 3" key="1">
    <citation type="journal article" date="2018" name="Front. Microbiol.">
        <title>Prospects for Fungal Bioremediation of Acidic Radioactive Waste Sites: Characterization and Genome Sequence of Rhodotorula taiwanensis MD1149.</title>
        <authorList>
            <person name="Tkavc R."/>
            <person name="Matrosova V.Y."/>
            <person name="Grichenko O.E."/>
            <person name="Gostincar C."/>
            <person name="Volpe R.P."/>
            <person name="Klimenkova P."/>
            <person name="Gaidamakova E.K."/>
            <person name="Zhou C.E."/>
            <person name="Stewart B.J."/>
            <person name="Lyman M.G."/>
            <person name="Malfatti S.A."/>
            <person name="Rubinfeld B."/>
            <person name="Courtot M."/>
            <person name="Singh J."/>
            <person name="Dalgard C.L."/>
            <person name="Hamilton T."/>
            <person name="Frey K.G."/>
            <person name="Gunde-Cimerman N."/>
            <person name="Dugan L."/>
            <person name="Daly M.J."/>
        </authorList>
    </citation>
    <scope>NUCLEOTIDE SEQUENCE [LARGE SCALE GENOMIC DNA]</scope>
    <source>
        <strain evidence="2 3">MD1149</strain>
    </source>
</reference>
<comment type="function">
    <text evidence="1">Catalyzes the hydrolysis of queuosine 5'-phosphate, releasing the nucleobase queuine (q). Is required for salvage of queuine from exogenous queuosine (Q) that is imported and then converted to queuosine 5'-phosphate intracellularly.</text>
</comment>
<dbReference type="PANTHER" id="PTHR21314:SF1">
    <property type="entry name" value="QUEUOSINE SALVAGE PROTEIN"/>
    <property type="match status" value="1"/>
</dbReference>
<dbReference type="InterPro" id="IPR019438">
    <property type="entry name" value="Q_salvage"/>
</dbReference>
<dbReference type="Pfam" id="PF10343">
    <property type="entry name" value="Q_salvage"/>
    <property type="match status" value="1"/>
</dbReference>
<keyword evidence="1" id="KW-0378">Hydrolase</keyword>
<evidence type="ECO:0000256" key="1">
    <source>
        <dbReference type="RuleBase" id="RU365002"/>
    </source>
</evidence>
<comment type="catalytic activity">
    <reaction evidence="1">
        <text>queuosine 5'-phosphate + H2O = queuine + D-ribose 5-phosphate</text>
        <dbReference type="Rhea" id="RHEA:75387"/>
        <dbReference type="ChEBI" id="CHEBI:15377"/>
        <dbReference type="ChEBI" id="CHEBI:17433"/>
        <dbReference type="ChEBI" id="CHEBI:78346"/>
        <dbReference type="ChEBI" id="CHEBI:194371"/>
    </reaction>
    <physiologicalReaction direction="left-to-right" evidence="1">
        <dbReference type="Rhea" id="RHEA:75388"/>
    </physiologicalReaction>
</comment>
<organism evidence="2 3">
    <name type="scientific">Rhodotorula taiwanensis</name>
    <dbReference type="NCBI Taxonomy" id="741276"/>
    <lineage>
        <taxon>Eukaryota</taxon>
        <taxon>Fungi</taxon>
        <taxon>Dikarya</taxon>
        <taxon>Basidiomycota</taxon>
        <taxon>Pucciniomycotina</taxon>
        <taxon>Microbotryomycetes</taxon>
        <taxon>Sporidiobolales</taxon>
        <taxon>Sporidiobolaceae</taxon>
        <taxon>Rhodotorula</taxon>
    </lineage>
</organism>
<accession>A0A2S5B627</accession>
<proteinExistence type="inferred from homology"/>
<gene>
    <name evidence="2" type="ORF">BMF94_4712</name>
</gene>